<dbReference type="InterPro" id="IPR019004">
    <property type="entry name" value="YqeY/Aim41"/>
</dbReference>
<accession>A0A4R0RCK7</accession>
<name>A0A4R0RCK7_9APHY</name>
<comment type="similarity">
    <text evidence="1">Belongs to the AIM41 family.</text>
</comment>
<organism evidence="4 5">
    <name type="scientific">Steccherinum ochraceum</name>
    <dbReference type="NCBI Taxonomy" id="92696"/>
    <lineage>
        <taxon>Eukaryota</taxon>
        <taxon>Fungi</taxon>
        <taxon>Dikarya</taxon>
        <taxon>Basidiomycota</taxon>
        <taxon>Agaricomycotina</taxon>
        <taxon>Agaricomycetes</taxon>
        <taxon>Polyporales</taxon>
        <taxon>Steccherinaceae</taxon>
        <taxon>Steccherinum</taxon>
    </lineage>
</organism>
<comment type="subcellular location">
    <subcellularLocation>
        <location evidence="1">Mitochondrion</location>
    </subcellularLocation>
</comment>
<protein>
    <recommendedName>
        <fullName evidence="1">Altered inheritance of mitochondria protein 41</fullName>
    </recommendedName>
</protein>
<keyword evidence="3" id="KW-0732">Signal</keyword>
<dbReference type="SUPFAM" id="SSF89095">
    <property type="entry name" value="GatB/YqeY motif"/>
    <property type="match status" value="1"/>
</dbReference>
<comment type="caution">
    <text evidence="4">The sequence shown here is derived from an EMBL/GenBank/DDBJ whole genome shotgun (WGS) entry which is preliminary data.</text>
</comment>
<gene>
    <name evidence="1" type="primary">AIM41</name>
    <name evidence="4" type="ORF">EIP91_003692</name>
</gene>
<evidence type="ECO:0000256" key="1">
    <source>
        <dbReference type="RuleBase" id="RU365099"/>
    </source>
</evidence>
<dbReference type="AlphaFoldDB" id="A0A4R0RCK7"/>
<dbReference type="InterPro" id="IPR003789">
    <property type="entry name" value="Asn/Gln_tRNA_amidoTrase-B-like"/>
</dbReference>
<feature type="signal peptide" evidence="3">
    <location>
        <begin position="1"/>
        <end position="20"/>
    </location>
</feature>
<proteinExistence type="inferred from homology"/>
<keyword evidence="1" id="KW-0496">Mitochondrion</keyword>
<dbReference type="PANTHER" id="PTHR28055:SF1">
    <property type="entry name" value="ALTERED INHERITANCE OF MITOCHONDRIA PROTEIN 41, MITOCHONDRIAL"/>
    <property type="match status" value="1"/>
</dbReference>
<sequence length="294" mass="32050">MRFFTTGLVATALMATIVLAASSDATGHNNARELISEDAPELHRRLVDVIDAVYARGVHDGAHVYRRDQARYEPRDLKQLLGRDGSDRTPAFAPGLPPVPVQAPGLPPSHHAPPPPQGVKKTHVWPPPQSGHGVRRFAVAANEDVRSKLTEGLKAAMKAKDTSKSTIIRSMLSEVYDGDKKKQEKLATPAIQALIQKAVQRRKDAAKQYESGSRSDLASQELSEVAVLSEYLPPSLASEEVDRLLREAIAQSDIQPGARDSLGKVFKVFYAKVDRAAVDGAYVKQRAEELLKGQ</sequence>
<evidence type="ECO:0000256" key="2">
    <source>
        <dbReference type="SAM" id="MobiDB-lite"/>
    </source>
</evidence>
<feature type="region of interest" description="Disordered" evidence="2">
    <location>
        <begin position="80"/>
        <end position="123"/>
    </location>
</feature>
<dbReference type="Pfam" id="PF09424">
    <property type="entry name" value="YqeY"/>
    <property type="match status" value="1"/>
</dbReference>
<feature type="compositionally biased region" description="Pro residues" evidence="2">
    <location>
        <begin position="95"/>
        <end position="117"/>
    </location>
</feature>
<dbReference type="EMBL" id="RWJN01000219">
    <property type="protein sequence ID" value="TCD64736.1"/>
    <property type="molecule type" value="Genomic_DNA"/>
</dbReference>
<dbReference type="GO" id="GO:0005739">
    <property type="term" value="C:mitochondrion"/>
    <property type="evidence" value="ECO:0007669"/>
    <property type="project" value="UniProtKB-SubCell"/>
</dbReference>
<dbReference type="PANTHER" id="PTHR28055">
    <property type="entry name" value="ALTERED INHERITANCE OF MITOCHONDRIA PROTEIN 41, MITOCHONDRIAL"/>
    <property type="match status" value="1"/>
</dbReference>
<evidence type="ECO:0000313" key="5">
    <source>
        <dbReference type="Proteomes" id="UP000292702"/>
    </source>
</evidence>
<evidence type="ECO:0000313" key="4">
    <source>
        <dbReference type="EMBL" id="TCD64736.1"/>
    </source>
</evidence>
<dbReference type="InterPro" id="IPR042184">
    <property type="entry name" value="YqeY/Aim41_N"/>
</dbReference>
<feature type="chain" id="PRO_5020795532" description="Altered inheritance of mitochondria protein 41" evidence="3">
    <location>
        <begin position="21"/>
        <end position="294"/>
    </location>
</feature>
<dbReference type="GO" id="GO:0016884">
    <property type="term" value="F:carbon-nitrogen ligase activity, with glutamine as amido-N-donor"/>
    <property type="evidence" value="ECO:0007669"/>
    <property type="project" value="UniProtKB-UniRule"/>
</dbReference>
<evidence type="ECO:0000256" key="3">
    <source>
        <dbReference type="SAM" id="SignalP"/>
    </source>
</evidence>
<dbReference type="Proteomes" id="UP000292702">
    <property type="component" value="Unassembled WGS sequence"/>
</dbReference>
<dbReference type="STRING" id="92696.A0A4R0RCK7"/>
<reference evidence="4 5" key="1">
    <citation type="submission" date="2018-11" db="EMBL/GenBank/DDBJ databases">
        <title>Genome assembly of Steccherinum ochraceum LE-BIN_3174, the white-rot fungus of the Steccherinaceae family (The Residual Polyporoid clade, Polyporales, Basidiomycota).</title>
        <authorList>
            <person name="Fedorova T.V."/>
            <person name="Glazunova O.A."/>
            <person name="Landesman E.O."/>
            <person name="Moiseenko K.V."/>
            <person name="Psurtseva N.V."/>
            <person name="Savinova O.S."/>
            <person name="Shakhova N.V."/>
            <person name="Tyazhelova T.V."/>
            <person name="Vasina D.V."/>
        </authorList>
    </citation>
    <scope>NUCLEOTIDE SEQUENCE [LARGE SCALE GENOMIC DNA]</scope>
    <source>
        <strain evidence="4 5">LE-BIN_3174</strain>
    </source>
</reference>
<keyword evidence="5" id="KW-1185">Reference proteome</keyword>
<dbReference type="Gene3D" id="1.10.1510.10">
    <property type="entry name" value="Uncharacterised protein YqeY/AIM41 PF09424, N-terminal domain"/>
    <property type="match status" value="1"/>
</dbReference>
<dbReference type="OrthoDB" id="538640at2759"/>